<organism evidence="4 5">
    <name type="scientific">Haloarcula onubensis</name>
    <dbReference type="NCBI Taxonomy" id="2950539"/>
    <lineage>
        <taxon>Archaea</taxon>
        <taxon>Methanobacteriati</taxon>
        <taxon>Methanobacteriota</taxon>
        <taxon>Stenosarchaea group</taxon>
        <taxon>Halobacteria</taxon>
        <taxon>Halobacteriales</taxon>
        <taxon>Haloarculaceae</taxon>
        <taxon>Haloarcula</taxon>
    </lineage>
</organism>
<keyword evidence="2" id="KW-0812">Transmembrane</keyword>
<dbReference type="Pfam" id="PF09851">
    <property type="entry name" value="SHOCT"/>
    <property type="match status" value="1"/>
</dbReference>
<evidence type="ECO:0000256" key="1">
    <source>
        <dbReference type="SAM" id="MobiDB-lite"/>
    </source>
</evidence>
<accession>A0ABU2FP43</accession>
<feature type="transmembrane region" description="Helical" evidence="2">
    <location>
        <begin position="12"/>
        <end position="30"/>
    </location>
</feature>
<protein>
    <submittedName>
        <fullName evidence="4">SHOCT domain-containing protein</fullName>
    </submittedName>
</protein>
<evidence type="ECO:0000313" key="5">
    <source>
        <dbReference type="Proteomes" id="UP001268864"/>
    </source>
</evidence>
<sequence length="120" mass="13502">MAEDEDDELETVVAGAVTMLTLTVAFGLMFAGVPYFWVAFPVGFGGLLPMALAATRRYRRRRDGDSRPASDEDDALATLRERYARGDLTDAEFERQVERLLETEDSATARERVDHEREAE</sequence>
<proteinExistence type="predicted"/>
<dbReference type="EMBL" id="JAMQOS010000002">
    <property type="protein sequence ID" value="MDS0282062.1"/>
    <property type="molecule type" value="Genomic_DNA"/>
</dbReference>
<evidence type="ECO:0000259" key="3">
    <source>
        <dbReference type="Pfam" id="PF09851"/>
    </source>
</evidence>
<keyword evidence="5" id="KW-1185">Reference proteome</keyword>
<feature type="transmembrane region" description="Helical" evidence="2">
    <location>
        <begin position="36"/>
        <end position="54"/>
    </location>
</feature>
<evidence type="ECO:0000256" key="2">
    <source>
        <dbReference type="SAM" id="Phobius"/>
    </source>
</evidence>
<reference evidence="4 5" key="1">
    <citation type="submission" date="2022-06" db="EMBL/GenBank/DDBJ databases">
        <title>Halomicroarcula sp. a new haloarchaeum isolate from saline soil.</title>
        <authorList>
            <person name="Strakova D."/>
            <person name="Galisteo C."/>
            <person name="Sanchez-Porro C."/>
            <person name="Ventosa A."/>
        </authorList>
    </citation>
    <scope>NUCLEOTIDE SEQUENCE [LARGE SCALE GENOMIC DNA]</scope>
    <source>
        <strain evidence="4 5">S3CR25-11</strain>
    </source>
</reference>
<gene>
    <name evidence="4" type="ORF">NDI86_07985</name>
</gene>
<dbReference type="RefSeq" id="WP_310899895.1">
    <property type="nucleotide sequence ID" value="NZ_JAMQOS010000002.1"/>
</dbReference>
<name>A0ABU2FP43_9EURY</name>
<keyword evidence="2" id="KW-0472">Membrane</keyword>
<comment type="caution">
    <text evidence="4">The sequence shown here is derived from an EMBL/GenBank/DDBJ whole genome shotgun (WGS) entry which is preliminary data.</text>
</comment>
<feature type="region of interest" description="Disordered" evidence="1">
    <location>
        <begin position="97"/>
        <end position="120"/>
    </location>
</feature>
<keyword evidence="2" id="KW-1133">Transmembrane helix</keyword>
<evidence type="ECO:0000313" key="4">
    <source>
        <dbReference type="EMBL" id="MDS0282062.1"/>
    </source>
</evidence>
<dbReference type="InterPro" id="IPR018649">
    <property type="entry name" value="SHOCT"/>
</dbReference>
<feature type="domain" description="SHOCT" evidence="3">
    <location>
        <begin position="74"/>
        <end position="101"/>
    </location>
</feature>
<dbReference type="Proteomes" id="UP001268864">
    <property type="component" value="Unassembled WGS sequence"/>
</dbReference>